<dbReference type="PANTHER" id="PTHR43767">
    <property type="entry name" value="LONG-CHAIN-FATTY-ACID--COA LIGASE"/>
    <property type="match status" value="1"/>
</dbReference>
<accession>A0A4R5MK30</accession>
<dbReference type="InterPro" id="IPR020845">
    <property type="entry name" value="AMP-binding_CS"/>
</dbReference>
<dbReference type="Gene3D" id="3.40.50.12780">
    <property type="entry name" value="N-terminal domain of ligase-like"/>
    <property type="match status" value="1"/>
</dbReference>
<evidence type="ECO:0000259" key="2">
    <source>
        <dbReference type="Pfam" id="PF13193"/>
    </source>
</evidence>
<dbReference type="SUPFAM" id="SSF53335">
    <property type="entry name" value="S-adenosyl-L-methionine-dependent methyltransferases"/>
    <property type="match status" value="1"/>
</dbReference>
<gene>
    <name evidence="3" type="ORF">EZJ43_11090</name>
</gene>
<dbReference type="InterPro" id="IPR000873">
    <property type="entry name" value="AMP-dep_synth/lig_dom"/>
</dbReference>
<dbReference type="CDD" id="cd04433">
    <property type="entry name" value="AFD_class_I"/>
    <property type="match status" value="1"/>
</dbReference>
<dbReference type="PANTHER" id="PTHR43767:SF1">
    <property type="entry name" value="NONRIBOSOMAL PEPTIDE SYNTHASE PES1 (EUROFUNG)-RELATED"/>
    <property type="match status" value="1"/>
</dbReference>
<organism evidence="3 4">
    <name type="scientific">Pedobacter changchengzhani</name>
    <dbReference type="NCBI Taxonomy" id="2529274"/>
    <lineage>
        <taxon>Bacteria</taxon>
        <taxon>Pseudomonadati</taxon>
        <taxon>Bacteroidota</taxon>
        <taxon>Sphingobacteriia</taxon>
        <taxon>Sphingobacteriales</taxon>
        <taxon>Sphingobacteriaceae</taxon>
        <taxon>Pedobacter</taxon>
    </lineage>
</organism>
<dbReference type="PROSITE" id="PS00455">
    <property type="entry name" value="AMP_BINDING"/>
    <property type="match status" value="1"/>
</dbReference>
<dbReference type="Proteomes" id="UP000295668">
    <property type="component" value="Unassembled WGS sequence"/>
</dbReference>
<dbReference type="SUPFAM" id="SSF56801">
    <property type="entry name" value="Acetyl-CoA synthetase-like"/>
    <property type="match status" value="1"/>
</dbReference>
<evidence type="ECO:0000259" key="1">
    <source>
        <dbReference type="Pfam" id="PF00501"/>
    </source>
</evidence>
<proteinExistence type="predicted"/>
<keyword evidence="4" id="KW-1185">Reference proteome</keyword>
<dbReference type="Pfam" id="PF00501">
    <property type="entry name" value="AMP-binding"/>
    <property type="match status" value="1"/>
</dbReference>
<feature type="domain" description="AMP-binding enzyme C-terminal" evidence="2">
    <location>
        <begin position="848"/>
        <end position="924"/>
    </location>
</feature>
<comment type="caution">
    <text evidence="3">The sequence shown here is derived from an EMBL/GenBank/DDBJ whole genome shotgun (WGS) entry which is preliminary data.</text>
</comment>
<dbReference type="InterPro" id="IPR042099">
    <property type="entry name" value="ANL_N_sf"/>
</dbReference>
<protein>
    <submittedName>
        <fullName evidence="3">Uncharacterized protein</fullName>
    </submittedName>
</protein>
<dbReference type="InterPro" id="IPR029063">
    <property type="entry name" value="SAM-dependent_MTases_sf"/>
</dbReference>
<dbReference type="InterPro" id="IPR050237">
    <property type="entry name" value="ATP-dep_AMP-bd_enzyme"/>
</dbReference>
<dbReference type="OrthoDB" id="9778383at2"/>
<evidence type="ECO:0000313" key="4">
    <source>
        <dbReference type="Proteomes" id="UP000295668"/>
    </source>
</evidence>
<dbReference type="Gene3D" id="3.30.300.30">
    <property type="match status" value="1"/>
</dbReference>
<sequence>MKKNYNDYLKTNSIRLVPTIDNLYFFNEKDLLLDREIEAKKNAITTILENKNQYELFLKQKIRRPNHDIYACFHPFNEAIKAVYPFLKKLQGDVKKDDVILNLWDRSGWLTTLLLGIFPEQQIVTTWEGNKDILGYKGFHYWMKDIKNLNIIFCDLNAPLPFKDNSIAFSIGIDAFHRFDQSLLLEELTRVVSDNGAILFPHVHLSNAEPEPFFERGCKQIHGSDYEAVFSRLSKVSNWDGYVFSEPNLFVENDINKSTEFVLKSEPSTLDYNALVALLPKSWSNQALSSFSINDVRNVGEARILVNLLLNIDLNQQTVTIDYNQFEGAVGHLFERHPIYVERIKLLDNYQLSDLATKTIYLSKLGYTINEICSKLNVSQNSLLSELEKLENLGLLQVLPISYNGIRLQYHIMSQEYLIPKCEQNIQDLWQKALANFSKRTAIISLQDESEFTYEDCNEITNNIITALNNSDLKPGDKIIICSRINTESVLLTWACLRMGIIIVPIGTHLPADNVTYIIELTEAKIFFSSQSYFQENKSIIKNIKTILFDAEEQEFDEKYFSDWLNFDRLNTDSFQTKTILTEDIAVLLFTSGSTGIPKGVCLSHGNLFRSGQLITDTFHWKIEDRFFVLGGLESMSGLRNAAIAPLHIGASIIIPKENNTNNLFATTDSIDESKATILGSNPAFLRQLVKYKDKIRGNLDSIKRLMCTGNNLTNSLRNDIKEAYNLSILNYYGLTETTGICISQRATDNYLEEETIGKPVGCIAQIVDDFGSLVKKGEQGELRIFSENLMLGYYKQQELTQNTIKNNWFYSKDIAKYTENGNLQLLGRKEEVIKTAREEFIYLDEIQRFISKIEFISDAFVCSYIRDDSEKIAAFLVLKKDFLLTTSALKNEISALILKNLGKKNIPSQIQFLSELPYTENGKLSKKQLINGLK</sequence>
<dbReference type="RefSeq" id="WP_133262783.1">
    <property type="nucleotide sequence ID" value="NZ_SJCY01000007.1"/>
</dbReference>
<dbReference type="EMBL" id="SJCY01000007">
    <property type="protein sequence ID" value="TDG35892.1"/>
    <property type="molecule type" value="Genomic_DNA"/>
</dbReference>
<name>A0A4R5MK30_9SPHI</name>
<reference evidence="3 4" key="1">
    <citation type="submission" date="2019-02" db="EMBL/GenBank/DDBJ databases">
        <title>Pedobacter sp. nov., a novel speices isolated from soil of pinguins habitat in Antarcitica.</title>
        <authorList>
            <person name="He R.-H."/>
        </authorList>
    </citation>
    <scope>NUCLEOTIDE SEQUENCE [LARGE SCALE GENOMIC DNA]</scope>
    <source>
        <strain evidence="3 4">E01020</strain>
    </source>
</reference>
<dbReference type="Pfam" id="PF13193">
    <property type="entry name" value="AMP-binding_C"/>
    <property type="match status" value="1"/>
</dbReference>
<dbReference type="GO" id="GO:0016878">
    <property type="term" value="F:acid-thiol ligase activity"/>
    <property type="evidence" value="ECO:0007669"/>
    <property type="project" value="UniProtKB-ARBA"/>
</dbReference>
<feature type="domain" description="AMP-dependent synthetase/ligase" evidence="1">
    <location>
        <begin position="431"/>
        <end position="795"/>
    </location>
</feature>
<dbReference type="InterPro" id="IPR045851">
    <property type="entry name" value="AMP-bd_C_sf"/>
</dbReference>
<dbReference type="AlphaFoldDB" id="A0A4R5MK30"/>
<dbReference type="InterPro" id="IPR025110">
    <property type="entry name" value="AMP-bd_C"/>
</dbReference>
<evidence type="ECO:0000313" key="3">
    <source>
        <dbReference type="EMBL" id="TDG35892.1"/>
    </source>
</evidence>